<dbReference type="InterPro" id="IPR010530">
    <property type="entry name" value="B12D"/>
</dbReference>
<keyword evidence="2" id="KW-1185">Reference proteome</keyword>
<name>A0A1C7N838_9FUNG</name>
<organism evidence="1 2">
    <name type="scientific">Choanephora cucurbitarum</name>
    <dbReference type="NCBI Taxonomy" id="101091"/>
    <lineage>
        <taxon>Eukaryota</taxon>
        <taxon>Fungi</taxon>
        <taxon>Fungi incertae sedis</taxon>
        <taxon>Mucoromycota</taxon>
        <taxon>Mucoromycotina</taxon>
        <taxon>Mucoromycetes</taxon>
        <taxon>Mucorales</taxon>
        <taxon>Mucorineae</taxon>
        <taxon>Choanephoraceae</taxon>
        <taxon>Choanephoroideae</taxon>
        <taxon>Choanephora</taxon>
    </lineage>
</organism>
<accession>A0A1C7N838</accession>
<evidence type="ECO:0000313" key="1">
    <source>
        <dbReference type="EMBL" id="OBZ83504.1"/>
    </source>
</evidence>
<gene>
    <name evidence="1" type="primary">Ndufa4</name>
    <name evidence="1" type="ORF">A0J61_08445</name>
</gene>
<sequence>MPSFYAFMRNNTALIPLFAIAGAGCAGAVSYPLYLLRTHPEIQIDKKNNPYPWQKIEQHHNAKLWSANPAFYEARREFKAAKY</sequence>
<proteinExistence type="predicted"/>
<comment type="caution">
    <text evidence="1">The sequence shown here is derived from an EMBL/GenBank/DDBJ whole genome shotgun (WGS) entry which is preliminary data.</text>
</comment>
<protein>
    <submittedName>
        <fullName evidence="1">Cytochrome c oxidase subunit NDUFA4</fullName>
    </submittedName>
</protein>
<dbReference type="InParanoid" id="A0A1C7N838"/>
<dbReference type="PANTHER" id="PTHR14256">
    <property type="entry name" value="NADH-UBIQUINONE OXIDOREDUCTASE MLRQ SUBUNIT"/>
    <property type="match status" value="1"/>
</dbReference>
<dbReference type="Proteomes" id="UP000093000">
    <property type="component" value="Unassembled WGS sequence"/>
</dbReference>
<dbReference type="AlphaFoldDB" id="A0A1C7N838"/>
<dbReference type="STRING" id="101091.A0A1C7N838"/>
<evidence type="ECO:0000313" key="2">
    <source>
        <dbReference type="Proteomes" id="UP000093000"/>
    </source>
</evidence>
<dbReference type="OrthoDB" id="5511684at2759"/>
<reference evidence="1 2" key="1">
    <citation type="submission" date="2016-03" db="EMBL/GenBank/DDBJ databases">
        <title>Choanephora cucurbitarum.</title>
        <authorList>
            <person name="Min B."/>
            <person name="Park H."/>
            <person name="Park J.-H."/>
            <person name="Shin H.-D."/>
            <person name="Choi I.-G."/>
        </authorList>
    </citation>
    <scope>NUCLEOTIDE SEQUENCE [LARGE SCALE GENOMIC DNA]</scope>
    <source>
        <strain evidence="1 2">KUS-F28377</strain>
    </source>
</reference>
<dbReference type="PANTHER" id="PTHR14256:SF1">
    <property type="entry name" value="GEO09626P1"/>
    <property type="match status" value="1"/>
</dbReference>
<dbReference type="Pfam" id="PF06522">
    <property type="entry name" value="B12D"/>
    <property type="match status" value="1"/>
</dbReference>
<dbReference type="EMBL" id="LUGH01000651">
    <property type="protein sequence ID" value="OBZ83504.1"/>
    <property type="molecule type" value="Genomic_DNA"/>
</dbReference>